<evidence type="ECO:0000313" key="2">
    <source>
        <dbReference type="Proteomes" id="UP000749471"/>
    </source>
</evidence>
<evidence type="ECO:0000313" key="1">
    <source>
        <dbReference type="EMBL" id="MBU5437741.1"/>
    </source>
</evidence>
<dbReference type="Proteomes" id="UP000749471">
    <property type="component" value="Unassembled WGS sequence"/>
</dbReference>
<protein>
    <submittedName>
        <fullName evidence="1">DUF177 domain-containing protein</fullName>
    </submittedName>
</protein>
<organism evidence="1 2">
    <name type="scientific">Tissierella simiarum</name>
    <dbReference type="NCBI Taxonomy" id="2841534"/>
    <lineage>
        <taxon>Bacteria</taxon>
        <taxon>Bacillati</taxon>
        <taxon>Bacillota</taxon>
        <taxon>Tissierellia</taxon>
        <taxon>Tissierellales</taxon>
        <taxon>Tissierellaceae</taxon>
        <taxon>Tissierella</taxon>
    </lineage>
</organism>
<dbReference type="InterPro" id="IPR003772">
    <property type="entry name" value="YceD"/>
</dbReference>
<gene>
    <name evidence="1" type="ORF">KQI42_06965</name>
</gene>
<comment type="caution">
    <text evidence="1">The sequence shown here is derived from an EMBL/GenBank/DDBJ whole genome shotgun (WGS) entry which is preliminary data.</text>
</comment>
<accession>A0ABS6E4I8</accession>
<dbReference type="Pfam" id="PF02620">
    <property type="entry name" value="YceD"/>
    <property type="match status" value="1"/>
</dbReference>
<dbReference type="PANTHER" id="PTHR34374">
    <property type="entry name" value="LARGE RIBOSOMAL RNA SUBUNIT ACCUMULATION PROTEIN YCED HOMOLOG 1, CHLOROPLASTIC"/>
    <property type="match status" value="1"/>
</dbReference>
<keyword evidence="2" id="KW-1185">Reference proteome</keyword>
<sequence length="171" mass="19630">MIIDLSSFLDETINHIHFEEELEENSIDFGGRKIIFTEPIKCEGNIYKVDGDKLINGDIFFKYEEPCDRCLKPFIQEVKTVLSGKLIEGSGNVYDDDDFEQIIYYNNDTLDLRDAIMSQIVVSLPMKSLCSLECKGLCPRCGVDLNNNKCNCVLENVDPRLEKLKDFFPKK</sequence>
<reference evidence="1 2" key="1">
    <citation type="submission" date="2021-06" db="EMBL/GenBank/DDBJ databases">
        <authorList>
            <person name="Sun Q."/>
            <person name="Li D."/>
        </authorList>
    </citation>
    <scope>NUCLEOTIDE SEQUENCE [LARGE SCALE GENOMIC DNA]</scope>
    <source>
        <strain evidence="1 2">MSJ-40</strain>
    </source>
</reference>
<name>A0ABS6E4I8_9FIRM</name>
<dbReference type="EMBL" id="JAHLPM010000004">
    <property type="protein sequence ID" value="MBU5437741.1"/>
    <property type="molecule type" value="Genomic_DNA"/>
</dbReference>
<proteinExistence type="predicted"/>
<dbReference type="RefSeq" id="WP_216518121.1">
    <property type="nucleotide sequence ID" value="NZ_JAHLPM010000004.1"/>
</dbReference>
<dbReference type="PANTHER" id="PTHR34374:SF1">
    <property type="entry name" value="LARGE RIBOSOMAL RNA SUBUNIT ACCUMULATION PROTEIN YCED HOMOLOG 1, CHLOROPLASTIC"/>
    <property type="match status" value="1"/>
</dbReference>